<protein>
    <recommendedName>
        <fullName evidence="2">Ribonuclease H1 N-terminal domain-containing protein</fullName>
    </recommendedName>
</protein>
<dbReference type="InterPro" id="IPR009027">
    <property type="entry name" value="Ribosomal_bL9/RNase_H1_N"/>
</dbReference>
<dbReference type="Pfam" id="PF01693">
    <property type="entry name" value="Cauli_VI"/>
    <property type="match status" value="1"/>
</dbReference>
<dbReference type="InterPro" id="IPR011320">
    <property type="entry name" value="RNase_H1_N"/>
</dbReference>
<dbReference type="OrthoDB" id="3270804at2759"/>
<evidence type="ECO:0000259" key="2">
    <source>
        <dbReference type="Pfam" id="PF01693"/>
    </source>
</evidence>
<feature type="compositionally biased region" description="Low complexity" evidence="1">
    <location>
        <begin position="98"/>
        <end position="110"/>
    </location>
</feature>
<name>A0A8H5BIR1_9AGAR</name>
<dbReference type="EMBL" id="JAACJK010000165">
    <property type="protein sequence ID" value="KAF5323916.1"/>
    <property type="molecule type" value="Genomic_DNA"/>
</dbReference>
<dbReference type="AlphaFoldDB" id="A0A8H5BIR1"/>
<evidence type="ECO:0000313" key="4">
    <source>
        <dbReference type="Proteomes" id="UP000541558"/>
    </source>
</evidence>
<reference evidence="3 4" key="1">
    <citation type="journal article" date="2020" name="ISME J.">
        <title>Uncovering the hidden diversity of litter-decomposition mechanisms in mushroom-forming fungi.</title>
        <authorList>
            <person name="Floudas D."/>
            <person name="Bentzer J."/>
            <person name="Ahren D."/>
            <person name="Johansson T."/>
            <person name="Persson P."/>
            <person name="Tunlid A."/>
        </authorList>
    </citation>
    <scope>NUCLEOTIDE SEQUENCE [LARGE SCALE GENOMIC DNA]</scope>
    <source>
        <strain evidence="3 4">CBS 175.51</strain>
    </source>
</reference>
<dbReference type="SUPFAM" id="SSF55658">
    <property type="entry name" value="L9 N-domain-like"/>
    <property type="match status" value="1"/>
</dbReference>
<evidence type="ECO:0000313" key="3">
    <source>
        <dbReference type="EMBL" id="KAF5323916.1"/>
    </source>
</evidence>
<dbReference type="Proteomes" id="UP000541558">
    <property type="component" value="Unassembled WGS sequence"/>
</dbReference>
<gene>
    <name evidence="3" type="ORF">D9611_008315</name>
</gene>
<sequence>MAKQSSMNQERNVFRGTKLSSAMKDLLGAVIRAFDSRRHMFEAASIGETQYHPETCLACDGTGFLLVPDEVSDSSDDDGPLPKVEEVDPVGLLSGNRAPSPADSDSSASDTSDHVSGGAHRPLQLPSKSVKLAMGLPHLAIPQSISVTTPVVTSGPQVTRASAASGPQVTPAAAAAPQVTTTVAIGAPVNLAPAPTYPISTIIPGFDSLGPNSSNPQPAPAPMNAVFTGPEERYYVITKGTRVGIFGGWQSTSPYVTGVASASFSRHCTLQTAFQAYETAFNRGSVVDNAKLNAVERYRFDCVCPRPTTQPIAFLFTPSTSVEADMPTISNTGLLSATRQADMLVFAIGLITVIMANGDVHSFVDESYCRFTILHDIPPTPPDINRAMYCAMHRLHVISAAFDLATRRRRRSPNPRLLTDEEWADHREDLREDLRTIIQNRLSLDRYANRPVSMADEPIHTTLYGGAVTRLRSGATRDGGARGN</sequence>
<feature type="domain" description="Ribonuclease H1 N-terminal" evidence="2">
    <location>
        <begin position="233"/>
        <end position="273"/>
    </location>
</feature>
<comment type="caution">
    <text evidence="3">The sequence shown here is derived from an EMBL/GenBank/DDBJ whole genome shotgun (WGS) entry which is preliminary data.</text>
</comment>
<organism evidence="3 4">
    <name type="scientific">Ephemerocybe angulata</name>
    <dbReference type="NCBI Taxonomy" id="980116"/>
    <lineage>
        <taxon>Eukaryota</taxon>
        <taxon>Fungi</taxon>
        <taxon>Dikarya</taxon>
        <taxon>Basidiomycota</taxon>
        <taxon>Agaricomycotina</taxon>
        <taxon>Agaricomycetes</taxon>
        <taxon>Agaricomycetidae</taxon>
        <taxon>Agaricales</taxon>
        <taxon>Agaricineae</taxon>
        <taxon>Psathyrellaceae</taxon>
        <taxon>Ephemerocybe</taxon>
    </lineage>
</organism>
<evidence type="ECO:0000256" key="1">
    <source>
        <dbReference type="SAM" id="MobiDB-lite"/>
    </source>
</evidence>
<proteinExistence type="predicted"/>
<keyword evidence="4" id="KW-1185">Reference proteome</keyword>
<feature type="compositionally biased region" description="Acidic residues" evidence="1">
    <location>
        <begin position="70"/>
        <end position="79"/>
    </location>
</feature>
<feature type="region of interest" description="Disordered" evidence="1">
    <location>
        <begin position="68"/>
        <end position="123"/>
    </location>
</feature>
<accession>A0A8H5BIR1</accession>